<evidence type="ECO:0000313" key="4">
    <source>
        <dbReference type="Proteomes" id="UP000865968"/>
    </source>
</evidence>
<dbReference type="InterPro" id="IPR003344">
    <property type="entry name" value="Big_1_dom"/>
</dbReference>
<dbReference type="AlphaFoldDB" id="A0AAN5S1V9"/>
<protein>
    <recommendedName>
        <fullName evidence="2">Big-1 domain-containing protein</fullName>
    </recommendedName>
</protein>
<evidence type="ECO:0000256" key="1">
    <source>
        <dbReference type="ARBA" id="ARBA00010116"/>
    </source>
</evidence>
<dbReference type="InterPro" id="IPR038177">
    <property type="entry name" value="IAT_beta_sf"/>
</dbReference>
<proteinExistence type="inferred from homology"/>
<dbReference type="PROSITE" id="PS51127">
    <property type="entry name" value="BIG1"/>
    <property type="match status" value="1"/>
</dbReference>
<accession>A0AAN5S1V9</accession>
<organism evidence="3 4">
    <name type="scientific">Morganella morganii</name>
    <name type="common">Proteus morganii</name>
    <dbReference type="NCBI Taxonomy" id="582"/>
    <lineage>
        <taxon>Bacteria</taxon>
        <taxon>Pseudomonadati</taxon>
        <taxon>Pseudomonadota</taxon>
        <taxon>Gammaproteobacteria</taxon>
        <taxon>Enterobacterales</taxon>
        <taxon>Morganellaceae</taxon>
        <taxon>Morganella</taxon>
    </lineage>
</organism>
<name>A0AAN5S1V9_MORMO</name>
<dbReference type="Pfam" id="PF11924">
    <property type="entry name" value="IAT_beta"/>
    <property type="match status" value="1"/>
</dbReference>
<evidence type="ECO:0000259" key="2">
    <source>
        <dbReference type="PROSITE" id="PS51127"/>
    </source>
</evidence>
<dbReference type="InterPro" id="IPR013783">
    <property type="entry name" value="Ig-like_fold"/>
</dbReference>
<sequence length="206" mass="22592">RFGVPLSQQLDTDNVDLMRNLAGNRYDFVDRNYNIVMQYRKQELLRIALPPTLHGEAAQTHPVTVSVLKAKYGLKSLRWSAPELLANGGEIRQTGLTTADITLPEYVFMDRNGGPQGYRVTAVGEDNEGNPSNTAEMWVNVIPSVETVTQLTVTPNQSLVANNRDQFTAVALLQNDKGEVLADKAVTFSVSGLKNPEGVTIYDADG</sequence>
<dbReference type="Gene3D" id="2.40.160.160">
    <property type="entry name" value="Inverse autotransporter, beta-domain"/>
    <property type="match status" value="1"/>
</dbReference>
<dbReference type="PANTHER" id="PTHR39576">
    <property type="entry name" value="ATTACHING AND EFFACING PROTEIN HOMOLOG-RELATED-RELATED"/>
    <property type="match status" value="1"/>
</dbReference>
<evidence type="ECO:0000313" key="3">
    <source>
        <dbReference type="EMBL" id="HAT3811119.1"/>
    </source>
</evidence>
<reference evidence="3" key="1">
    <citation type="journal article" date="2018" name="Genome Biol.">
        <title>SKESA: strategic k-mer extension for scrupulous assemblies.</title>
        <authorList>
            <person name="Souvorov A."/>
            <person name="Agarwala R."/>
            <person name="Lipman D.J."/>
        </authorList>
    </citation>
    <scope>NUCLEOTIDE SEQUENCE</scope>
    <source>
        <strain evidence="3">Morganella morganii ARLG-3209</strain>
    </source>
</reference>
<reference evidence="3" key="2">
    <citation type="submission" date="2020-10" db="EMBL/GenBank/DDBJ databases">
        <authorList>
            <consortium name="NCBI Pathogen Detection Project"/>
        </authorList>
    </citation>
    <scope>NUCLEOTIDE SEQUENCE</scope>
    <source>
        <strain evidence="3">Morganella morganii ARLG-3209</strain>
    </source>
</reference>
<comment type="similarity">
    <text evidence="1">Belongs to the intimin/invasin family.</text>
</comment>
<dbReference type="Gene3D" id="2.60.40.10">
    <property type="entry name" value="Immunoglobulins"/>
    <property type="match status" value="1"/>
</dbReference>
<feature type="domain" description="Big-1" evidence="2">
    <location>
        <begin position="148"/>
        <end position="206"/>
    </location>
</feature>
<feature type="non-terminal residue" evidence="3">
    <location>
        <position position="206"/>
    </location>
</feature>
<dbReference type="Proteomes" id="UP000865968">
    <property type="component" value="Unassembled WGS sequence"/>
</dbReference>
<dbReference type="GO" id="GO:0009279">
    <property type="term" value="C:cell outer membrane"/>
    <property type="evidence" value="ECO:0007669"/>
    <property type="project" value="TreeGrafter"/>
</dbReference>
<dbReference type="PANTHER" id="PTHR39576:SF2">
    <property type="entry name" value="ATTACHING AND EFFACING PROTEIN HOMOLOG-RELATED"/>
    <property type="match status" value="1"/>
</dbReference>
<dbReference type="InterPro" id="IPR024519">
    <property type="entry name" value="IAT_beta"/>
</dbReference>
<dbReference type="EMBL" id="DACSWI010000032">
    <property type="protein sequence ID" value="HAT3811119.1"/>
    <property type="molecule type" value="Genomic_DNA"/>
</dbReference>
<comment type="caution">
    <text evidence="3">The sequence shown here is derived from an EMBL/GenBank/DDBJ whole genome shotgun (WGS) entry which is preliminary data.</text>
</comment>
<dbReference type="InterPro" id="IPR051715">
    <property type="entry name" value="Intimin-Invasin_domain"/>
</dbReference>
<gene>
    <name evidence="3" type="ORF">I8608_004043</name>
</gene>
<feature type="non-terminal residue" evidence="3">
    <location>
        <position position="1"/>
    </location>
</feature>